<dbReference type="GO" id="GO:0003700">
    <property type="term" value="F:DNA-binding transcription factor activity"/>
    <property type="evidence" value="ECO:0007669"/>
    <property type="project" value="InterPro"/>
</dbReference>
<keyword evidence="1" id="KW-0805">Transcription regulation</keyword>
<feature type="domain" description="HTH gntR-type" evidence="4">
    <location>
        <begin position="4"/>
        <end position="71"/>
    </location>
</feature>
<dbReference type="InterPro" id="IPR000524">
    <property type="entry name" value="Tscrpt_reg_HTH_GntR"/>
</dbReference>
<dbReference type="PANTHER" id="PTHR43537:SF24">
    <property type="entry name" value="GLUCONATE OPERON TRANSCRIPTIONAL REPRESSOR"/>
    <property type="match status" value="1"/>
</dbReference>
<keyword evidence="6" id="KW-1185">Reference proteome</keyword>
<dbReference type="Gene3D" id="1.10.10.10">
    <property type="entry name" value="Winged helix-like DNA-binding domain superfamily/Winged helix DNA-binding domain"/>
    <property type="match status" value="1"/>
</dbReference>
<comment type="caution">
    <text evidence="5">The sequence shown here is derived from an EMBL/GenBank/DDBJ whole genome shotgun (WGS) entry which is preliminary data.</text>
</comment>
<evidence type="ECO:0000256" key="3">
    <source>
        <dbReference type="ARBA" id="ARBA00023163"/>
    </source>
</evidence>
<dbReference type="InterPro" id="IPR008920">
    <property type="entry name" value="TF_FadR/GntR_C"/>
</dbReference>
<dbReference type="Proteomes" id="UP000249688">
    <property type="component" value="Unassembled WGS sequence"/>
</dbReference>
<dbReference type="OrthoDB" id="9812290at2"/>
<evidence type="ECO:0000313" key="6">
    <source>
        <dbReference type="Proteomes" id="UP000249688"/>
    </source>
</evidence>
<keyword evidence="3" id="KW-0804">Transcription</keyword>
<name>A0A2W7IPQ5_9PROT</name>
<dbReference type="Pfam" id="PF07729">
    <property type="entry name" value="FCD"/>
    <property type="match status" value="1"/>
</dbReference>
<evidence type="ECO:0000256" key="2">
    <source>
        <dbReference type="ARBA" id="ARBA00023125"/>
    </source>
</evidence>
<dbReference type="EMBL" id="QKYU01000006">
    <property type="protein sequence ID" value="PZW48074.1"/>
    <property type="molecule type" value="Genomic_DNA"/>
</dbReference>
<dbReference type="Pfam" id="PF00392">
    <property type="entry name" value="GntR"/>
    <property type="match status" value="1"/>
</dbReference>
<evidence type="ECO:0000313" key="5">
    <source>
        <dbReference type="EMBL" id="PZW48074.1"/>
    </source>
</evidence>
<protein>
    <submittedName>
        <fullName evidence="5">GntR family transcriptional regulator</fullName>
    </submittedName>
</protein>
<dbReference type="PROSITE" id="PS50949">
    <property type="entry name" value="HTH_GNTR"/>
    <property type="match status" value="1"/>
</dbReference>
<dbReference type="Gene3D" id="1.20.120.530">
    <property type="entry name" value="GntR ligand-binding domain-like"/>
    <property type="match status" value="1"/>
</dbReference>
<dbReference type="GO" id="GO:0003677">
    <property type="term" value="F:DNA binding"/>
    <property type="evidence" value="ECO:0007669"/>
    <property type="project" value="UniProtKB-KW"/>
</dbReference>
<dbReference type="SMART" id="SM00895">
    <property type="entry name" value="FCD"/>
    <property type="match status" value="1"/>
</dbReference>
<organism evidence="5 6">
    <name type="scientific">Humitalea rosea</name>
    <dbReference type="NCBI Taxonomy" id="990373"/>
    <lineage>
        <taxon>Bacteria</taxon>
        <taxon>Pseudomonadati</taxon>
        <taxon>Pseudomonadota</taxon>
        <taxon>Alphaproteobacteria</taxon>
        <taxon>Acetobacterales</taxon>
        <taxon>Roseomonadaceae</taxon>
        <taxon>Humitalea</taxon>
    </lineage>
</organism>
<evidence type="ECO:0000259" key="4">
    <source>
        <dbReference type="PROSITE" id="PS50949"/>
    </source>
</evidence>
<keyword evidence="2" id="KW-0238">DNA-binding</keyword>
<dbReference type="SUPFAM" id="SSF46785">
    <property type="entry name" value="Winged helix' DNA-binding domain"/>
    <property type="match status" value="1"/>
</dbReference>
<gene>
    <name evidence="5" type="ORF">C8P66_10678</name>
</gene>
<proteinExistence type="predicted"/>
<sequence length="219" mass="24652">MAFRTKQDQVAEILRERIIAGTYPRGMKLKQSQIAEELGVSITPVREALHTLEAEGYVAGLSHKGLHVPETVPGAAREVFELRVMLERDLTAHAVARMTPASLAELRESQARIVALTRGKDAQALRAENYRFHFRLYELADRPQTQQFVRVLWAKYPFIMQERPGRKKMLVQEHARFLERVAAGDQTGAVQAMVDHIESGWRGLEDQGAPEATAAKATR</sequence>
<reference evidence="5 6" key="1">
    <citation type="submission" date="2018-06" db="EMBL/GenBank/DDBJ databases">
        <title>Genomic Encyclopedia of Archaeal and Bacterial Type Strains, Phase II (KMG-II): from individual species to whole genera.</title>
        <authorList>
            <person name="Goeker M."/>
        </authorList>
    </citation>
    <scope>NUCLEOTIDE SEQUENCE [LARGE SCALE GENOMIC DNA]</scope>
    <source>
        <strain evidence="5 6">DSM 24525</strain>
    </source>
</reference>
<evidence type="ECO:0000256" key="1">
    <source>
        <dbReference type="ARBA" id="ARBA00023015"/>
    </source>
</evidence>
<dbReference type="RefSeq" id="WP_111397457.1">
    <property type="nucleotide sequence ID" value="NZ_QKYU01000006.1"/>
</dbReference>
<dbReference type="SMART" id="SM00345">
    <property type="entry name" value="HTH_GNTR"/>
    <property type="match status" value="1"/>
</dbReference>
<dbReference type="InterPro" id="IPR011711">
    <property type="entry name" value="GntR_C"/>
</dbReference>
<dbReference type="PANTHER" id="PTHR43537">
    <property type="entry name" value="TRANSCRIPTIONAL REGULATOR, GNTR FAMILY"/>
    <property type="match status" value="1"/>
</dbReference>
<dbReference type="InterPro" id="IPR036388">
    <property type="entry name" value="WH-like_DNA-bd_sf"/>
</dbReference>
<dbReference type="CDD" id="cd07377">
    <property type="entry name" value="WHTH_GntR"/>
    <property type="match status" value="1"/>
</dbReference>
<dbReference type="InterPro" id="IPR036390">
    <property type="entry name" value="WH_DNA-bd_sf"/>
</dbReference>
<dbReference type="AlphaFoldDB" id="A0A2W7IPQ5"/>
<dbReference type="SUPFAM" id="SSF48008">
    <property type="entry name" value="GntR ligand-binding domain-like"/>
    <property type="match status" value="1"/>
</dbReference>
<accession>A0A2W7IPQ5</accession>